<dbReference type="InterPro" id="IPR040256">
    <property type="entry name" value="At4g02000-like"/>
</dbReference>
<evidence type="ECO:0000256" key="1">
    <source>
        <dbReference type="PROSITE-ProRule" id="PRU00047"/>
    </source>
</evidence>
<dbReference type="RefSeq" id="XP_016737856.1">
    <property type="nucleotide sequence ID" value="XM_016882367.1"/>
</dbReference>
<sequence length="166" mass="18365">MCGKLKAIWKTKFPLQIIDLENNYFSVKFQEEEEYLNALSGGLPEGMCTKSLLKFIGSITGIVAKIDWNTDNSCKGQFARLTVYVELGKSLVSKIIIDGKLQRVEYESLPMVCLDCGRFGHSQEECPHKSSQETTLEGGGKITRCGTETIGASVGRMLRSLDDCQA</sequence>
<feature type="domain" description="CCHC-type" evidence="2">
    <location>
        <begin position="113"/>
        <end position="127"/>
    </location>
</feature>
<reference evidence="3" key="1">
    <citation type="journal article" date="2020" name="Nat. Genet.">
        <title>Genomic diversifications of five Gossypium allopolyploid species and their impact on cotton improvement.</title>
        <authorList>
            <person name="Chen Z.J."/>
            <person name="Sreedasyam A."/>
            <person name="Ando A."/>
            <person name="Song Q."/>
            <person name="De Santiago L.M."/>
            <person name="Hulse-Kemp A.M."/>
            <person name="Ding M."/>
            <person name="Ye W."/>
            <person name="Kirkbride R.C."/>
            <person name="Jenkins J."/>
            <person name="Plott C."/>
            <person name="Lovell J."/>
            <person name="Lin Y.M."/>
            <person name="Vaughn R."/>
            <person name="Liu B."/>
            <person name="Simpson S."/>
            <person name="Scheffler B.E."/>
            <person name="Wen L."/>
            <person name="Saski C.A."/>
            <person name="Grover C.E."/>
            <person name="Hu G."/>
            <person name="Conover J.L."/>
            <person name="Carlson J.W."/>
            <person name="Shu S."/>
            <person name="Boston L.B."/>
            <person name="Williams M."/>
            <person name="Peterson D.G."/>
            <person name="McGee K."/>
            <person name="Jones D.C."/>
            <person name="Wendel J.F."/>
            <person name="Stelly D.M."/>
            <person name="Grimwood J."/>
            <person name="Schmutz J."/>
        </authorList>
    </citation>
    <scope>NUCLEOTIDE SEQUENCE [LARGE SCALE GENOMIC DNA]</scope>
    <source>
        <strain evidence="3">cv. TM-1</strain>
    </source>
</reference>
<dbReference type="InterPro" id="IPR036875">
    <property type="entry name" value="Znf_CCHC_sf"/>
</dbReference>
<dbReference type="PaxDb" id="3635-A0A1U8NFP5"/>
<dbReference type="AlphaFoldDB" id="A0A1U8NFP5"/>
<dbReference type="KEGG" id="ghi:107947860"/>
<dbReference type="PANTHER" id="PTHR31286:SF99">
    <property type="entry name" value="DUF4283 DOMAIN-CONTAINING PROTEIN"/>
    <property type="match status" value="1"/>
</dbReference>
<dbReference type="SUPFAM" id="SSF57756">
    <property type="entry name" value="Retrovirus zinc finger-like domains"/>
    <property type="match status" value="1"/>
</dbReference>
<dbReference type="GO" id="GO:0003676">
    <property type="term" value="F:nucleic acid binding"/>
    <property type="evidence" value="ECO:0007669"/>
    <property type="project" value="InterPro"/>
</dbReference>
<evidence type="ECO:0000313" key="4">
    <source>
        <dbReference type="RefSeq" id="XP_016737856.1"/>
    </source>
</evidence>
<evidence type="ECO:0000259" key="2">
    <source>
        <dbReference type="PROSITE" id="PS50158"/>
    </source>
</evidence>
<dbReference type="STRING" id="3635.A0A1U8NFP5"/>
<protein>
    <recommendedName>
        <fullName evidence="2">CCHC-type domain-containing protein</fullName>
    </recommendedName>
</protein>
<keyword evidence="1" id="KW-0479">Metal-binding</keyword>
<dbReference type="Proteomes" id="UP000818029">
    <property type="component" value="Chromosome D04"/>
</dbReference>
<keyword evidence="3" id="KW-1185">Reference proteome</keyword>
<dbReference type="GeneID" id="107947860"/>
<dbReference type="PROSITE" id="PS50158">
    <property type="entry name" value="ZF_CCHC"/>
    <property type="match status" value="1"/>
</dbReference>
<accession>A0A1U8NFP5</accession>
<proteinExistence type="predicted"/>
<dbReference type="InterPro" id="IPR001878">
    <property type="entry name" value="Znf_CCHC"/>
</dbReference>
<keyword evidence="1" id="KW-0863">Zinc-finger</keyword>
<keyword evidence="1" id="KW-0862">Zinc</keyword>
<dbReference type="GO" id="GO:0008270">
    <property type="term" value="F:zinc ion binding"/>
    <property type="evidence" value="ECO:0007669"/>
    <property type="project" value="UniProtKB-KW"/>
</dbReference>
<dbReference type="PANTHER" id="PTHR31286">
    <property type="entry name" value="GLYCINE-RICH CELL WALL STRUCTURAL PROTEIN 1.8-LIKE"/>
    <property type="match status" value="1"/>
</dbReference>
<name>A0A1U8NFP5_GOSHI</name>
<organism evidence="3 4">
    <name type="scientific">Gossypium hirsutum</name>
    <name type="common">Upland cotton</name>
    <name type="synonym">Gossypium mexicanum</name>
    <dbReference type="NCBI Taxonomy" id="3635"/>
    <lineage>
        <taxon>Eukaryota</taxon>
        <taxon>Viridiplantae</taxon>
        <taxon>Streptophyta</taxon>
        <taxon>Embryophyta</taxon>
        <taxon>Tracheophyta</taxon>
        <taxon>Spermatophyta</taxon>
        <taxon>Magnoliopsida</taxon>
        <taxon>eudicotyledons</taxon>
        <taxon>Gunneridae</taxon>
        <taxon>Pentapetalae</taxon>
        <taxon>rosids</taxon>
        <taxon>malvids</taxon>
        <taxon>Malvales</taxon>
        <taxon>Malvaceae</taxon>
        <taxon>Malvoideae</taxon>
        <taxon>Gossypium</taxon>
    </lineage>
</organism>
<evidence type="ECO:0000313" key="3">
    <source>
        <dbReference type="Proteomes" id="UP000818029"/>
    </source>
</evidence>
<gene>
    <name evidence="4" type="primary">LOC107947860</name>
</gene>
<reference evidence="4" key="2">
    <citation type="submission" date="2025-08" db="UniProtKB">
        <authorList>
            <consortium name="RefSeq"/>
        </authorList>
    </citation>
    <scope>IDENTIFICATION</scope>
</reference>